<keyword evidence="2" id="KW-0813">Transport</keyword>
<dbReference type="Proteomes" id="UP001209681">
    <property type="component" value="Unassembled WGS sequence"/>
</dbReference>
<keyword evidence="8" id="KW-0868">Chloride</keyword>
<dbReference type="Gene3D" id="3.10.580.10">
    <property type="entry name" value="CBS-domain"/>
    <property type="match status" value="2"/>
</dbReference>
<keyword evidence="14" id="KW-1185">Reference proteome</keyword>
<protein>
    <submittedName>
        <fullName evidence="13">Chloride channel protein</fullName>
    </submittedName>
</protein>
<evidence type="ECO:0000256" key="11">
    <source>
        <dbReference type="SAM" id="Phobius"/>
    </source>
</evidence>
<evidence type="ECO:0000256" key="5">
    <source>
        <dbReference type="ARBA" id="ARBA00023065"/>
    </source>
</evidence>
<feature type="domain" description="CBS" evidence="12">
    <location>
        <begin position="453"/>
        <end position="511"/>
    </location>
</feature>
<organism evidence="13 14">
    <name type="scientific">Desulfobotulus pelophilus</name>
    <dbReference type="NCBI Taxonomy" id="2823377"/>
    <lineage>
        <taxon>Bacteria</taxon>
        <taxon>Pseudomonadati</taxon>
        <taxon>Thermodesulfobacteriota</taxon>
        <taxon>Desulfobacteria</taxon>
        <taxon>Desulfobacterales</taxon>
        <taxon>Desulfobacteraceae</taxon>
        <taxon>Desulfobotulus</taxon>
    </lineage>
</organism>
<comment type="caution">
    <text evidence="13">The sequence shown here is derived from an EMBL/GenBank/DDBJ whole genome shotgun (WGS) entry which is preliminary data.</text>
</comment>
<keyword evidence="3 11" id="KW-0812">Transmembrane</keyword>
<evidence type="ECO:0000313" key="14">
    <source>
        <dbReference type="Proteomes" id="UP001209681"/>
    </source>
</evidence>
<feature type="transmembrane region" description="Helical" evidence="11">
    <location>
        <begin position="154"/>
        <end position="178"/>
    </location>
</feature>
<feature type="transmembrane region" description="Helical" evidence="11">
    <location>
        <begin position="299"/>
        <end position="321"/>
    </location>
</feature>
<feature type="transmembrane region" description="Helical" evidence="11">
    <location>
        <begin position="228"/>
        <end position="246"/>
    </location>
</feature>
<sequence>MKGADRVAGGWHWLRSHMDPQLFLIALAILVGLCGGLAAVLLHHLIEMVFSFLSGHRQVPWAFLFPAAGAAGAVFFMEKVVREDNGHGVPEVIYAISRHGGLIRLRSSFSRILASSMTIGSGGSAGPEAPVVMSGAAIGSNIARMLGLNERQRVVLVGCGAASAIGSIFNAPVAGMVFTMEVLLGQWRSSHLVPITIAAVTGTQLSRRLQGNQIPFESAAFGIQIHDIMASVGLAVTTAVVAILLIRSLRGMGGVSSRVASVCRLSLWMKAGVGGLCVGVMGVYFPVVLGEGYHAVREMIAGQFAAGIGVVVLVLGAKVLATAFTLGWGGVGGIFAPGLVIGAMTGLLYHRILVYLFPSTAWVNEGCFALLGMAGLLAGVLQAPLTAIFLIFEITGGYEVMLPLMVVSALSSILCRYGEPASIYLRDLEARGELLRPGTDGRVLLDLRIPEIMEKDCATINRNMLLKEFVQLLRNSRRNFFPVEDDATGRFVGMVHLDDVRPYLLDEMLYETVLMEQLMQRDVAVAHPDDELQDVLDTMDRLGLFSMPVVADHRFMGMISKATLLDHYRKELRVQTSDG</sequence>
<dbReference type="PANTHER" id="PTHR43427:SF6">
    <property type="entry name" value="CHLORIDE CHANNEL PROTEIN CLC-E"/>
    <property type="match status" value="1"/>
</dbReference>
<dbReference type="CDD" id="cd00400">
    <property type="entry name" value="Voltage_gated_ClC"/>
    <property type="match status" value="1"/>
</dbReference>
<evidence type="ECO:0000259" key="12">
    <source>
        <dbReference type="PROSITE" id="PS51371"/>
    </source>
</evidence>
<dbReference type="PRINTS" id="PR00762">
    <property type="entry name" value="CLCHANNEL"/>
</dbReference>
<evidence type="ECO:0000256" key="2">
    <source>
        <dbReference type="ARBA" id="ARBA00022448"/>
    </source>
</evidence>
<name>A0ABT3N6P9_9BACT</name>
<evidence type="ECO:0000256" key="7">
    <source>
        <dbReference type="ARBA" id="ARBA00023173"/>
    </source>
</evidence>
<keyword evidence="6 11" id="KW-0472">Membrane</keyword>
<evidence type="ECO:0000313" key="13">
    <source>
        <dbReference type="EMBL" id="MCW7752717.1"/>
    </source>
</evidence>
<dbReference type="Pfam" id="PF00654">
    <property type="entry name" value="Voltage_CLC"/>
    <property type="match status" value="1"/>
</dbReference>
<evidence type="ECO:0000256" key="6">
    <source>
        <dbReference type="ARBA" id="ARBA00023136"/>
    </source>
</evidence>
<dbReference type="EMBL" id="JAPFPW010000001">
    <property type="protein sequence ID" value="MCW7752717.1"/>
    <property type="molecule type" value="Genomic_DNA"/>
</dbReference>
<dbReference type="InterPro" id="IPR000644">
    <property type="entry name" value="CBS_dom"/>
</dbReference>
<evidence type="ECO:0000256" key="8">
    <source>
        <dbReference type="ARBA" id="ARBA00023214"/>
    </source>
</evidence>
<dbReference type="InterPro" id="IPR050368">
    <property type="entry name" value="ClC-type_chloride_channel"/>
</dbReference>
<evidence type="ECO:0000256" key="9">
    <source>
        <dbReference type="ARBA" id="ARBA00023303"/>
    </source>
</evidence>
<dbReference type="PANTHER" id="PTHR43427">
    <property type="entry name" value="CHLORIDE CHANNEL PROTEIN CLC-E"/>
    <property type="match status" value="1"/>
</dbReference>
<keyword evidence="7" id="KW-0869">Chloride channel</keyword>
<gene>
    <name evidence="13" type="ORF">OOT00_01800</name>
</gene>
<dbReference type="InterPro" id="IPR046342">
    <property type="entry name" value="CBS_dom_sf"/>
</dbReference>
<feature type="domain" description="CBS" evidence="12">
    <location>
        <begin position="519"/>
        <end position="574"/>
    </location>
</feature>
<keyword evidence="5" id="KW-0406">Ion transport</keyword>
<keyword evidence="9" id="KW-0407">Ion channel</keyword>
<proteinExistence type="predicted"/>
<evidence type="ECO:0000256" key="1">
    <source>
        <dbReference type="ARBA" id="ARBA00004141"/>
    </source>
</evidence>
<dbReference type="RefSeq" id="WP_265423579.1">
    <property type="nucleotide sequence ID" value="NZ_JAPFPW010000001.1"/>
</dbReference>
<dbReference type="Pfam" id="PF00571">
    <property type="entry name" value="CBS"/>
    <property type="match status" value="2"/>
</dbReference>
<dbReference type="Gene3D" id="1.10.3080.10">
    <property type="entry name" value="Clc chloride channel"/>
    <property type="match status" value="1"/>
</dbReference>
<dbReference type="InterPro" id="IPR014743">
    <property type="entry name" value="Cl-channel_core"/>
</dbReference>
<dbReference type="SUPFAM" id="SSF81340">
    <property type="entry name" value="Clc chloride channel"/>
    <property type="match status" value="1"/>
</dbReference>
<dbReference type="InterPro" id="IPR001807">
    <property type="entry name" value="ClC"/>
</dbReference>
<evidence type="ECO:0000256" key="3">
    <source>
        <dbReference type="ARBA" id="ARBA00022692"/>
    </source>
</evidence>
<evidence type="ECO:0000256" key="10">
    <source>
        <dbReference type="PROSITE-ProRule" id="PRU00703"/>
    </source>
</evidence>
<keyword evidence="4 11" id="KW-1133">Transmembrane helix</keyword>
<reference evidence="13 14" key="1">
    <citation type="submission" date="2022-11" db="EMBL/GenBank/DDBJ databases">
        <title>Desulfobotulus tamanensis H1 sp. nov. - anaerobic, alkaliphilic, sulphate reducing bacterium isolated from terrestrial mud volcano.</title>
        <authorList>
            <person name="Frolova A."/>
            <person name="Merkel A.Y."/>
            <person name="Slobodkin A.I."/>
        </authorList>
    </citation>
    <scope>NUCLEOTIDE SEQUENCE [LARGE SCALE GENOMIC DNA]</scope>
    <source>
        <strain evidence="13 14">H1</strain>
    </source>
</reference>
<comment type="subcellular location">
    <subcellularLocation>
        <location evidence="1">Membrane</location>
        <topology evidence="1">Multi-pass membrane protein</topology>
    </subcellularLocation>
</comment>
<dbReference type="SUPFAM" id="SSF54631">
    <property type="entry name" value="CBS-domain pair"/>
    <property type="match status" value="1"/>
</dbReference>
<dbReference type="SMART" id="SM00116">
    <property type="entry name" value="CBS"/>
    <property type="match status" value="2"/>
</dbReference>
<feature type="transmembrane region" description="Helical" evidence="11">
    <location>
        <begin position="267"/>
        <end position="287"/>
    </location>
</feature>
<feature type="transmembrane region" description="Helical" evidence="11">
    <location>
        <begin position="328"/>
        <end position="349"/>
    </location>
</feature>
<evidence type="ECO:0000256" key="4">
    <source>
        <dbReference type="ARBA" id="ARBA00022989"/>
    </source>
</evidence>
<accession>A0ABT3N6P9</accession>
<keyword evidence="10" id="KW-0129">CBS domain</keyword>
<feature type="transmembrane region" description="Helical" evidence="11">
    <location>
        <begin position="21"/>
        <end position="46"/>
    </location>
</feature>
<dbReference type="PROSITE" id="PS51371">
    <property type="entry name" value="CBS"/>
    <property type="match status" value="2"/>
</dbReference>
<feature type="transmembrane region" description="Helical" evidence="11">
    <location>
        <begin position="58"/>
        <end position="77"/>
    </location>
</feature>
<feature type="transmembrane region" description="Helical" evidence="11">
    <location>
        <begin position="369"/>
        <end position="392"/>
    </location>
</feature>